<gene>
    <name evidence="3" type="ORF">IZU98_06345</name>
</gene>
<accession>A0A7S9LJW0</accession>
<dbReference type="AlphaFoldDB" id="A0A7S9LJW0"/>
<protein>
    <submittedName>
        <fullName evidence="3">Methyltransferase domain-containing protein</fullName>
    </submittedName>
</protein>
<evidence type="ECO:0000313" key="4">
    <source>
        <dbReference type="Proteomes" id="UP000594430"/>
    </source>
</evidence>
<evidence type="ECO:0000256" key="1">
    <source>
        <dbReference type="SAM" id="Coils"/>
    </source>
</evidence>
<keyword evidence="3" id="KW-0808">Transferase</keyword>
<dbReference type="InterPro" id="IPR041698">
    <property type="entry name" value="Methyltransf_25"/>
</dbReference>
<feature type="coiled-coil region" evidence="1">
    <location>
        <begin position="290"/>
        <end position="328"/>
    </location>
</feature>
<dbReference type="InterPro" id="IPR029063">
    <property type="entry name" value="SAM-dependent_MTases_sf"/>
</dbReference>
<dbReference type="RefSeq" id="WP_140174618.1">
    <property type="nucleotide sequence ID" value="NZ_CP064943.1"/>
</dbReference>
<evidence type="ECO:0000313" key="3">
    <source>
        <dbReference type="EMBL" id="QPH50336.1"/>
    </source>
</evidence>
<dbReference type="CDD" id="cd02440">
    <property type="entry name" value="AdoMet_MTases"/>
    <property type="match status" value="1"/>
</dbReference>
<feature type="domain" description="Methyltransferase" evidence="2">
    <location>
        <begin position="43"/>
        <end position="133"/>
    </location>
</feature>
<evidence type="ECO:0000259" key="2">
    <source>
        <dbReference type="Pfam" id="PF13649"/>
    </source>
</evidence>
<keyword evidence="1" id="KW-0175">Coiled coil</keyword>
<dbReference type="SUPFAM" id="SSF53335">
    <property type="entry name" value="S-adenosyl-L-methionine-dependent methyltransferases"/>
    <property type="match status" value="1"/>
</dbReference>
<dbReference type="Gene3D" id="3.40.50.150">
    <property type="entry name" value="Vaccinia Virus protein VP39"/>
    <property type="match status" value="1"/>
</dbReference>
<dbReference type="GO" id="GO:0032259">
    <property type="term" value="P:methylation"/>
    <property type="evidence" value="ECO:0007669"/>
    <property type="project" value="UniProtKB-KW"/>
</dbReference>
<dbReference type="GO" id="GO:0008168">
    <property type="term" value="F:methyltransferase activity"/>
    <property type="evidence" value="ECO:0007669"/>
    <property type="project" value="UniProtKB-KW"/>
</dbReference>
<dbReference type="Proteomes" id="UP000594430">
    <property type="component" value="Chromosome"/>
</dbReference>
<organism evidence="3 4">
    <name type="scientific">Pseudomonas fulva</name>
    <dbReference type="NCBI Taxonomy" id="47880"/>
    <lineage>
        <taxon>Bacteria</taxon>
        <taxon>Pseudomonadati</taxon>
        <taxon>Pseudomonadota</taxon>
        <taxon>Gammaproteobacteria</taxon>
        <taxon>Pseudomonadales</taxon>
        <taxon>Pseudomonadaceae</taxon>
        <taxon>Pseudomonas</taxon>
    </lineage>
</organism>
<dbReference type="Pfam" id="PF13649">
    <property type="entry name" value="Methyltransf_25"/>
    <property type="match status" value="1"/>
</dbReference>
<dbReference type="PANTHER" id="PTHR43591">
    <property type="entry name" value="METHYLTRANSFERASE"/>
    <property type="match status" value="1"/>
</dbReference>
<sequence>MDSRFYRAFEDRHRGSRALIASRLEVYLPFLAPLKDLYPQAGVLDVGCGRGEWLEMLIREGYDASGVDLDEGMLEACRELGLPVRTDDALNALRQLPDASLIAVTGFHIAEHIPFTVLEEMVGEAMRVLQPGGLLILETPNAENVVVGTNNFFVDPTHDRPIPSLLLSFLTEFKGFARSKVLRLQEAPDLREPERKLGVMDVLAGTSPDYAVVAQKQAPADVLAAFDAPFEQVYGVALDELASRYDQALEGRLNTLENQMATEVHDLLGSLKAEQAERVQLLEAGFAQERERLQAQLDNEREHAQHALAQAREQAERLQLEMNTSLSNAHHWYLRATALEQQLTTFQSSTVWRATTPVRKLGHLVKHPRSAATTAKHTLRRVAPHARLWLARRPAVERKVRALVQRSPWLTGVLRDLLKVPAPAVPVEANDPQHGLIDHAPLTPRGRQIESALRAAVTKGQK</sequence>
<reference evidence="3 4" key="1">
    <citation type="submission" date="2020-11" db="EMBL/GenBank/DDBJ databases">
        <title>Pseudomonas fulva producing VIM-24.</title>
        <authorList>
            <person name="Liu S."/>
        </authorList>
    </citation>
    <scope>NUCLEOTIDE SEQUENCE [LARGE SCALE GENOMIC DNA]</scope>
    <source>
        <strain evidence="3 4">ZDHY414</strain>
    </source>
</reference>
<keyword evidence="3" id="KW-0489">Methyltransferase</keyword>
<name>A0A7S9LJW0_9PSED</name>
<dbReference type="EMBL" id="CP064946">
    <property type="protein sequence ID" value="QPH50336.1"/>
    <property type="molecule type" value="Genomic_DNA"/>
</dbReference>
<proteinExistence type="predicted"/>